<reference evidence="1" key="1">
    <citation type="submission" date="2022-10" db="EMBL/GenBank/DDBJ databases">
        <title>Culturing micro-colonial fungi from biological soil crusts in the Mojave desert and describing Neophaeococcomyces mojavensis, and introducing the new genera and species Taxawa tesnikishii.</title>
        <authorList>
            <person name="Kurbessoian T."/>
            <person name="Stajich J.E."/>
        </authorList>
    </citation>
    <scope>NUCLEOTIDE SEQUENCE</scope>
    <source>
        <strain evidence="1">JES_112</strain>
    </source>
</reference>
<keyword evidence="2" id="KW-1185">Reference proteome</keyword>
<gene>
    <name evidence="1" type="ORF">H2198_009839</name>
</gene>
<name>A0ACC2ZTB2_9EURO</name>
<sequence>MSSSHQLPVFGIRHLSGPRHPPGLVSITRGEYDGTVYSEPAAKLLYLDDDDGELITVGSALELSQRLEEPVPRYVRNDVQETRNPLDGRLVHVFDINHTPGSLAVWRDHEAYSSKTLRRSPSPKLKSPFDDPVEEVDGRSLADILAPSEAVEGTVEHSAREVEPSGTKEEPGQRDPANEQAVKILDTIETHLSGLANVLQVAATTLQKAADKTRDTDSSVVEDILKGVKGILTEVGSFGLEAYNAFEAEVNSNDTSSESWAIASETKPEPVDSVQEKTPSETTVSEPEDLALDEDERAPSHPTEFEDARSSPRVKFAASLDDVADEPCRPAESPVSSPSIVAGESFSDKRKRDEMGEIDRANPQPVGNSSILDDGNEDADFTARYPPLMSVRRAHTVNGLLGRETRRGLRKLDRHGQLHENAFTCRPKSVDHQDASDPAPKRVPGAWPDVKNDSTAALPVSGESSGAFFNRMMGRDGSGDSSFFEKGHFGLHRANTTAASNPASRLNGPFDPGFPYQPSDATAADGYHKAPFRPRRPFGSSSRARLYQPPWARSARDESSPVGFNAWRDYIKEDTKQELKSKRSMPAMHFDPPPGFNVESKVSASSTPTNKPDGFSKYESHRGVKHYRSVPQFHVSPQLSTNVTDSYSPPGPSRVPDLLTGSIAPYPVSSSLFPPPPTAPFTAKAVTIPEARPLMHPAPSPPRPIVSPVNLNQATQSAPAPVTHPAPISPSFANHLYNTSKNSSQTSLFTAPPQQPVASSATYQPQPQPQPRPYSLANFHPPSAFTAYSPPFRLQQPVPQQNQQSAPPAPPLSKHKFDQCVEQLQTLGFGINDKALGDRLHVYAVAADGDVNEAVEMIEEDRRCSERTFH</sequence>
<protein>
    <submittedName>
        <fullName evidence="1">Uncharacterized protein</fullName>
    </submittedName>
</protein>
<proteinExistence type="predicted"/>
<evidence type="ECO:0000313" key="2">
    <source>
        <dbReference type="Proteomes" id="UP001172386"/>
    </source>
</evidence>
<dbReference type="Proteomes" id="UP001172386">
    <property type="component" value="Unassembled WGS sequence"/>
</dbReference>
<organism evidence="1 2">
    <name type="scientific">Neophaeococcomyces mojaviensis</name>
    <dbReference type="NCBI Taxonomy" id="3383035"/>
    <lineage>
        <taxon>Eukaryota</taxon>
        <taxon>Fungi</taxon>
        <taxon>Dikarya</taxon>
        <taxon>Ascomycota</taxon>
        <taxon>Pezizomycotina</taxon>
        <taxon>Eurotiomycetes</taxon>
        <taxon>Chaetothyriomycetidae</taxon>
        <taxon>Chaetothyriales</taxon>
        <taxon>Chaetothyriales incertae sedis</taxon>
        <taxon>Neophaeococcomyces</taxon>
    </lineage>
</organism>
<evidence type="ECO:0000313" key="1">
    <source>
        <dbReference type="EMBL" id="KAJ9650869.1"/>
    </source>
</evidence>
<dbReference type="EMBL" id="JAPDRQ010000301">
    <property type="protein sequence ID" value="KAJ9650869.1"/>
    <property type="molecule type" value="Genomic_DNA"/>
</dbReference>
<comment type="caution">
    <text evidence="1">The sequence shown here is derived from an EMBL/GenBank/DDBJ whole genome shotgun (WGS) entry which is preliminary data.</text>
</comment>
<accession>A0ACC2ZTB2</accession>